<keyword evidence="2" id="KW-1185">Reference proteome</keyword>
<evidence type="ECO:0000313" key="1">
    <source>
        <dbReference type="EMBL" id="KAG0313328.1"/>
    </source>
</evidence>
<accession>A0A9P6UMV5</accession>
<comment type="caution">
    <text evidence="1">The sequence shown here is derived from an EMBL/GenBank/DDBJ whole genome shotgun (WGS) entry which is preliminary data.</text>
</comment>
<dbReference type="SUPFAM" id="SSF53335">
    <property type="entry name" value="S-adenosyl-L-methionine-dependent methyltransferases"/>
    <property type="match status" value="1"/>
</dbReference>
<dbReference type="Proteomes" id="UP000738325">
    <property type="component" value="Unassembled WGS sequence"/>
</dbReference>
<dbReference type="GO" id="GO:0005829">
    <property type="term" value="C:cytosol"/>
    <property type="evidence" value="ECO:0007669"/>
    <property type="project" value="TreeGrafter"/>
</dbReference>
<dbReference type="PANTHER" id="PTHR14614">
    <property type="entry name" value="HEPATOCELLULAR CARCINOMA-ASSOCIATED ANTIGEN"/>
    <property type="match status" value="1"/>
</dbReference>
<dbReference type="AlphaFoldDB" id="A0A9P6UMV5"/>
<dbReference type="InterPro" id="IPR019410">
    <property type="entry name" value="Methyltransf_16"/>
</dbReference>
<evidence type="ECO:0000313" key="2">
    <source>
        <dbReference type="Proteomes" id="UP000738325"/>
    </source>
</evidence>
<name>A0A9P6UMV5_9FUNG</name>
<sequence>MVDPITIIELGAGTGYVGIALAKRLQSSCTLVLTDLEDVLPLLEKNVRENKLLLKPQDIQDSATFEPASFLTVSSAMEVSHAGAVVKVEPLSWGNSSHAAKFLSQGHVDYVIASDLVYFPELYPSLLQSLQEIADLETCVIFGYKERAAWKEMPFWEQFGRFFKIEVVQIQNKSMQHKDGEEGEEDVSMGIFGSEEGAYVFVAKKRRDEDILSGVDDTLATLIMMQIEC</sequence>
<dbReference type="PANTHER" id="PTHR14614:SF161">
    <property type="match status" value="1"/>
</dbReference>
<dbReference type="InterPro" id="IPR029063">
    <property type="entry name" value="SAM-dependent_MTases_sf"/>
</dbReference>
<protein>
    <submittedName>
        <fullName evidence="1">Uncharacterized protein</fullName>
    </submittedName>
</protein>
<reference evidence="1" key="1">
    <citation type="journal article" date="2020" name="Fungal Divers.">
        <title>Resolving the Mortierellaceae phylogeny through synthesis of multi-gene phylogenetics and phylogenomics.</title>
        <authorList>
            <person name="Vandepol N."/>
            <person name="Liber J."/>
            <person name="Desiro A."/>
            <person name="Na H."/>
            <person name="Kennedy M."/>
            <person name="Barry K."/>
            <person name="Grigoriev I.V."/>
            <person name="Miller A.N."/>
            <person name="O'Donnell K."/>
            <person name="Stajich J.E."/>
            <person name="Bonito G."/>
        </authorList>
    </citation>
    <scope>NUCLEOTIDE SEQUENCE</scope>
    <source>
        <strain evidence="1">REB-010B</strain>
    </source>
</reference>
<gene>
    <name evidence="1" type="ORF">BGZ99_008966</name>
</gene>
<dbReference type="GO" id="GO:0032991">
    <property type="term" value="C:protein-containing complex"/>
    <property type="evidence" value="ECO:0007669"/>
    <property type="project" value="TreeGrafter"/>
</dbReference>
<proteinExistence type="predicted"/>
<dbReference type="Gene3D" id="3.40.50.150">
    <property type="entry name" value="Vaccinia Virus protein VP39"/>
    <property type="match status" value="1"/>
</dbReference>
<dbReference type="EMBL" id="JAAAIP010000724">
    <property type="protein sequence ID" value="KAG0313328.1"/>
    <property type="molecule type" value="Genomic_DNA"/>
</dbReference>
<dbReference type="OrthoDB" id="413520at2759"/>
<dbReference type="Pfam" id="PF10294">
    <property type="entry name" value="Methyltransf_16"/>
    <property type="match status" value="2"/>
</dbReference>
<organism evidence="1 2">
    <name type="scientific">Dissophora globulifera</name>
    <dbReference type="NCBI Taxonomy" id="979702"/>
    <lineage>
        <taxon>Eukaryota</taxon>
        <taxon>Fungi</taxon>
        <taxon>Fungi incertae sedis</taxon>
        <taxon>Mucoromycota</taxon>
        <taxon>Mortierellomycotina</taxon>
        <taxon>Mortierellomycetes</taxon>
        <taxon>Mortierellales</taxon>
        <taxon>Mortierellaceae</taxon>
        <taxon>Dissophora</taxon>
    </lineage>
</organism>